<feature type="compositionally biased region" description="Basic and acidic residues" evidence="1">
    <location>
        <begin position="94"/>
        <end position="116"/>
    </location>
</feature>
<evidence type="ECO:0000256" key="1">
    <source>
        <dbReference type="SAM" id="MobiDB-lite"/>
    </source>
</evidence>
<feature type="region of interest" description="Disordered" evidence="1">
    <location>
        <begin position="92"/>
        <end position="116"/>
    </location>
</feature>
<proteinExistence type="predicted"/>
<dbReference type="EMBL" id="JAVHJS010000007">
    <property type="protein sequence ID" value="KAK2853151.1"/>
    <property type="molecule type" value="Genomic_DNA"/>
</dbReference>
<organism evidence="2 3">
    <name type="scientific">Tachysurus vachellii</name>
    <name type="common">Darkbarbel catfish</name>
    <name type="synonym">Pelteobagrus vachellii</name>
    <dbReference type="NCBI Taxonomy" id="175792"/>
    <lineage>
        <taxon>Eukaryota</taxon>
        <taxon>Metazoa</taxon>
        <taxon>Chordata</taxon>
        <taxon>Craniata</taxon>
        <taxon>Vertebrata</taxon>
        <taxon>Euteleostomi</taxon>
        <taxon>Actinopterygii</taxon>
        <taxon>Neopterygii</taxon>
        <taxon>Teleostei</taxon>
        <taxon>Ostariophysi</taxon>
        <taxon>Siluriformes</taxon>
        <taxon>Bagridae</taxon>
        <taxon>Tachysurus</taxon>
    </lineage>
</organism>
<comment type="caution">
    <text evidence="2">The sequence shown here is derived from an EMBL/GenBank/DDBJ whole genome shotgun (WGS) entry which is preliminary data.</text>
</comment>
<name>A0AA88NAE8_TACVA</name>
<reference evidence="2" key="1">
    <citation type="submission" date="2023-08" db="EMBL/GenBank/DDBJ databases">
        <title>Pelteobagrus vachellii genome.</title>
        <authorList>
            <person name="Liu H."/>
        </authorList>
    </citation>
    <scope>NUCLEOTIDE SEQUENCE</scope>
    <source>
        <strain evidence="2">PRFRI_2022a</strain>
        <tissue evidence="2">Muscle</tissue>
    </source>
</reference>
<accession>A0AA88NAE8</accession>
<protein>
    <submittedName>
        <fullName evidence="2">Uncharacterized protein</fullName>
    </submittedName>
</protein>
<dbReference type="Proteomes" id="UP001187315">
    <property type="component" value="Unassembled WGS sequence"/>
</dbReference>
<dbReference type="AlphaFoldDB" id="A0AA88NAE8"/>
<gene>
    <name evidence="2" type="ORF">Q7C36_008352</name>
</gene>
<evidence type="ECO:0000313" key="2">
    <source>
        <dbReference type="EMBL" id="KAK2853151.1"/>
    </source>
</evidence>
<keyword evidence="3" id="KW-1185">Reference proteome</keyword>
<sequence length="116" mass="12413">MSCGIRGIELVPLVSDSRISGSANHKDVLAVFQKHATTLCVSKERAPKSAVVRNPPAAALSDTWTFSSSSEPCRTRAVGAFLGSAVGETLNVSREGKEKERKEMARTELLKPEKGS</sequence>
<evidence type="ECO:0000313" key="3">
    <source>
        <dbReference type="Proteomes" id="UP001187315"/>
    </source>
</evidence>